<evidence type="ECO:0000259" key="2">
    <source>
        <dbReference type="PROSITE" id="PS51087"/>
    </source>
</evidence>
<dbReference type="PANTHER" id="PTHR47191:SF2">
    <property type="entry name" value="OS05G0170800 PROTEIN"/>
    <property type="match status" value="1"/>
</dbReference>
<dbReference type="InterPro" id="IPR023065">
    <property type="entry name" value="Uncharacterised_ApaG"/>
</dbReference>
<dbReference type="Proteomes" id="UP000309215">
    <property type="component" value="Unassembled WGS sequence"/>
</dbReference>
<organism evidence="3 4">
    <name type="scientific">Polyangium fumosum</name>
    <dbReference type="NCBI Taxonomy" id="889272"/>
    <lineage>
        <taxon>Bacteria</taxon>
        <taxon>Pseudomonadati</taxon>
        <taxon>Myxococcota</taxon>
        <taxon>Polyangia</taxon>
        <taxon>Polyangiales</taxon>
        <taxon>Polyangiaceae</taxon>
        <taxon>Polyangium</taxon>
    </lineage>
</organism>
<reference evidence="3 4" key="1">
    <citation type="submission" date="2019-04" db="EMBL/GenBank/DDBJ databases">
        <authorList>
            <person name="Li Y."/>
            <person name="Wang J."/>
        </authorList>
    </citation>
    <scope>NUCLEOTIDE SEQUENCE [LARGE SCALE GENOMIC DNA]</scope>
    <source>
        <strain evidence="3 4">DSM 14668</strain>
    </source>
</reference>
<comment type="caution">
    <text evidence="3">The sequence shown here is derived from an EMBL/GenBank/DDBJ whole genome shotgun (WGS) entry which is preliminary data.</text>
</comment>
<dbReference type="InterPro" id="IPR036767">
    <property type="entry name" value="ApaG_sf"/>
</dbReference>
<evidence type="ECO:0000313" key="3">
    <source>
        <dbReference type="EMBL" id="TKC98431.1"/>
    </source>
</evidence>
<keyword evidence="4" id="KW-1185">Reference proteome</keyword>
<dbReference type="SUPFAM" id="SSF110069">
    <property type="entry name" value="ApaG-like"/>
    <property type="match status" value="1"/>
</dbReference>
<gene>
    <name evidence="3" type="primary">apaG</name>
    <name evidence="3" type="ORF">E8A74_41165</name>
</gene>
<name>A0A4U1IVF0_9BACT</name>
<dbReference type="PROSITE" id="PS51087">
    <property type="entry name" value="APAG"/>
    <property type="match status" value="1"/>
</dbReference>
<proteinExistence type="inferred from homology"/>
<protein>
    <recommendedName>
        <fullName evidence="1">Protein ApaG</fullName>
    </recommendedName>
</protein>
<dbReference type="Gene3D" id="2.60.40.1470">
    <property type="entry name" value="ApaG domain"/>
    <property type="match status" value="1"/>
</dbReference>
<dbReference type="Pfam" id="PF04379">
    <property type="entry name" value="DUF525"/>
    <property type="match status" value="1"/>
</dbReference>
<sequence length="156" mass="17147">MRAVNTARLSVTSESPLVDGAGAWHGRNVSTAITNGIRVYVTTVYVPSQSMPSARRYVFAYTVRISNESSETAQLRTRHWIITDGNGKVEEVRGPGVVGKQPTLRPGEHFEYTSGCVLETPRGSMRGTYQMYPERGGPAFDAEIAEFTLAMPYSLN</sequence>
<dbReference type="OrthoDB" id="9795226at2"/>
<feature type="domain" description="ApaG" evidence="2">
    <location>
        <begin position="31"/>
        <end position="156"/>
    </location>
</feature>
<evidence type="ECO:0000256" key="1">
    <source>
        <dbReference type="ARBA" id="ARBA00017693"/>
    </source>
</evidence>
<accession>A0A4U1IVF0</accession>
<dbReference type="EMBL" id="SSMQ01000068">
    <property type="protein sequence ID" value="TKC98431.1"/>
    <property type="molecule type" value="Genomic_DNA"/>
</dbReference>
<dbReference type="NCBIfam" id="NF003967">
    <property type="entry name" value="PRK05461.1"/>
    <property type="match status" value="1"/>
</dbReference>
<dbReference type="InterPro" id="IPR050718">
    <property type="entry name" value="ApaG-like"/>
</dbReference>
<dbReference type="InterPro" id="IPR007474">
    <property type="entry name" value="ApaG_domain"/>
</dbReference>
<dbReference type="PANTHER" id="PTHR47191">
    <property type="entry name" value="OS05G0170800 PROTEIN"/>
    <property type="match status" value="1"/>
</dbReference>
<evidence type="ECO:0000313" key="4">
    <source>
        <dbReference type="Proteomes" id="UP000309215"/>
    </source>
</evidence>
<dbReference type="AlphaFoldDB" id="A0A4U1IVF0"/>
<dbReference type="HAMAP" id="MF_00791">
    <property type="entry name" value="ApaG"/>
    <property type="match status" value="1"/>
</dbReference>